<sequence length="231" mass="24022">MPEQSAFAGNDPQFHADVAERHASIEGGTLIIPIMDTTWSLANLLANGGGGVPGTTVQTVLTRLSKLDGQFRDPNPDTDPDPNPTVRRIVGQPLLDASAANMFAQTGGARGRIPAPPDFHQVFSGINLTAQQTSATAHPLPELRSRSLATLVSTSRGSTPTPTPTLQYLHGGAPDAGAPDRIAADVAAGTGFGSQYRSFARGWLQPDSSKAPLRSRTPGDLAGLAGRDGAR</sequence>
<name>A0A1D3DB13_9EIME</name>
<protein>
    <submittedName>
        <fullName evidence="2">Uncharacterized protein</fullName>
    </submittedName>
</protein>
<dbReference type="VEuPathDB" id="ToxoDB:cyc_09761"/>
<evidence type="ECO:0000313" key="2">
    <source>
        <dbReference type="EMBL" id="OEH80615.1"/>
    </source>
</evidence>
<proteinExistence type="predicted"/>
<dbReference type="InParanoid" id="A0A1D3DB13"/>
<dbReference type="EMBL" id="JROU02000025">
    <property type="protein sequence ID" value="OEH80615.1"/>
    <property type="molecule type" value="Genomic_DNA"/>
</dbReference>
<organism evidence="2 3">
    <name type="scientific">Cyclospora cayetanensis</name>
    <dbReference type="NCBI Taxonomy" id="88456"/>
    <lineage>
        <taxon>Eukaryota</taxon>
        <taxon>Sar</taxon>
        <taxon>Alveolata</taxon>
        <taxon>Apicomplexa</taxon>
        <taxon>Conoidasida</taxon>
        <taxon>Coccidia</taxon>
        <taxon>Eucoccidiorida</taxon>
        <taxon>Eimeriorina</taxon>
        <taxon>Eimeriidae</taxon>
        <taxon>Cyclospora</taxon>
    </lineage>
</organism>
<dbReference type="Proteomes" id="UP000095192">
    <property type="component" value="Unassembled WGS sequence"/>
</dbReference>
<dbReference type="AlphaFoldDB" id="A0A1D3DB13"/>
<evidence type="ECO:0000313" key="3">
    <source>
        <dbReference type="Proteomes" id="UP000095192"/>
    </source>
</evidence>
<reference evidence="2 3" key="1">
    <citation type="journal article" date="2016" name="BMC Genomics">
        <title>Comparative genomics reveals Cyclospora cayetanensis possesses coccidia-like metabolism and invasion components but unique surface antigens.</title>
        <authorList>
            <person name="Liu S."/>
            <person name="Wang L."/>
            <person name="Zheng H."/>
            <person name="Xu Z."/>
            <person name="Roellig D.M."/>
            <person name="Li N."/>
            <person name="Frace M.A."/>
            <person name="Tang K."/>
            <person name="Arrowood M.J."/>
            <person name="Moss D.M."/>
            <person name="Zhang L."/>
            <person name="Feng Y."/>
            <person name="Xiao L."/>
        </authorList>
    </citation>
    <scope>NUCLEOTIDE SEQUENCE [LARGE SCALE GENOMIC DNA]</scope>
    <source>
        <strain evidence="2 3">CHN_HEN01</strain>
    </source>
</reference>
<evidence type="ECO:0000256" key="1">
    <source>
        <dbReference type="SAM" id="MobiDB-lite"/>
    </source>
</evidence>
<keyword evidence="3" id="KW-1185">Reference proteome</keyword>
<feature type="compositionally biased region" description="Low complexity" evidence="1">
    <location>
        <begin position="219"/>
        <end position="231"/>
    </location>
</feature>
<feature type="region of interest" description="Disordered" evidence="1">
    <location>
        <begin position="204"/>
        <end position="231"/>
    </location>
</feature>
<comment type="caution">
    <text evidence="2">The sequence shown here is derived from an EMBL/GenBank/DDBJ whole genome shotgun (WGS) entry which is preliminary data.</text>
</comment>
<gene>
    <name evidence="2" type="ORF">cyc_09761</name>
</gene>
<accession>A0A1D3DB13</accession>